<accession>A0A168FCV6</accession>
<dbReference type="STRING" id="494026.PGLA_21520"/>
<dbReference type="OrthoDB" id="2583792at2"/>
<comment type="caution">
    <text evidence="1">The sequence shown here is derived from an EMBL/GenBank/DDBJ whole genome shotgun (WGS) entry which is preliminary data.</text>
</comment>
<dbReference type="EMBL" id="LVJH01000058">
    <property type="protein sequence ID" value="OAB36095.1"/>
    <property type="molecule type" value="Genomic_DNA"/>
</dbReference>
<reference evidence="1 2" key="1">
    <citation type="submission" date="2016-03" db="EMBL/GenBank/DDBJ databases">
        <title>Draft genome sequence of Paenibacillus glacialis DSM 22343.</title>
        <authorList>
            <person name="Shin S.-K."/>
            <person name="Yi H."/>
        </authorList>
    </citation>
    <scope>NUCLEOTIDE SEQUENCE [LARGE SCALE GENOMIC DNA]</scope>
    <source>
        <strain evidence="1 2">DSM 22343</strain>
    </source>
</reference>
<dbReference type="Proteomes" id="UP000076967">
    <property type="component" value="Unassembled WGS sequence"/>
</dbReference>
<dbReference type="AlphaFoldDB" id="A0A168FCV6"/>
<evidence type="ECO:0000313" key="2">
    <source>
        <dbReference type="Proteomes" id="UP000076967"/>
    </source>
</evidence>
<sequence length="214" mass="24435">MTSSGTPHFVIVDSGNYFSTQTIQETKKRDDCFVIDMYDLPERDLSPYACMVIDNFVDQELLYQEREQIWQFLNQGKVLIFSGHMFLPWLPGASMFVPKLIRSQHDYEVSIVQQHPIFDGVDPEEMTYTKGVSGFFARGHHPLPSQAEVLLSLPGGEPITYIDRYSTQGTILVHSGNNLFAYSGQGSTVGRIGSQLQNWTREEYRAIQERTRTL</sequence>
<organism evidence="1 2">
    <name type="scientific">Paenibacillus glacialis</name>
    <dbReference type="NCBI Taxonomy" id="494026"/>
    <lineage>
        <taxon>Bacteria</taxon>
        <taxon>Bacillati</taxon>
        <taxon>Bacillota</taxon>
        <taxon>Bacilli</taxon>
        <taxon>Bacillales</taxon>
        <taxon>Paenibacillaceae</taxon>
        <taxon>Paenibacillus</taxon>
    </lineage>
</organism>
<gene>
    <name evidence="1" type="ORF">PGLA_21520</name>
</gene>
<proteinExistence type="predicted"/>
<keyword evidence="2" id="KW-1185">Reference proteome</keyword>
<protein>
    <submittedName>
        <fullName evidence="1">Phosphate starvation-inducible protein PhoH</fullName>
    </submittedName>
</protein>
<name>A0A168FCV6_9BACL</name>
<evidence type="ECO:0000313" key="1">
    <source>
        <dbReference type="EMBL" id="OAB36095.1"/>
    </source>
</evidence>